<dbReference type="InterPro" id="IPR012318">
    <property type="entry name" value="HTH_CRP"/>
</dbReference>
<evidence type="ECO:0000259" key="4">
    <source>
        <dbReference type="PROSITE" id="PS50042"/>
    </source>
</evidence>
<dbReference type="PROSITE" id="PS51063">
    <property type="entry name" value="HTH_CRP_2"/>
    <property type="match status" value="1"/>
</dbReference>
<dbReference type="GO" id="GO:0003700">
    <property type="term" value="F:DNA-binding transcription factor activity"/>
    <property type="evidence" value="ECO:0007669"/>
    <property type="project" value="TreeGrafter"/>
</dbReference>
<dbReference type="GO" id="GO:0016301">
    <property type="term" value="F:kinase activity"/>
    <property type="evidence" value="ECO:0007669"/>
    <property type="project" value="UniProtKB-KW"/>
</dbReference>
<evidence type="ECO:0000256" key="2">
    <source>
        <dbReference type="ARBA" id="ARBA00023125"/>
    </source>
</evidence>
<proteinExistence type="predicted"/>
<dbReference type="PROSITE" id="PS50042">
    <property type="entry name" value="CNMP_BINDING_3"/>
    <property type="match status" value="1"/>
</dbReference>
<dbReference type="InterPro" id="IPR018490">
    <property type="entry name" value="cNMP-bd_dom_sf"/>
</dbReference>
<feature type="domain" description="HTH crp-type" evidence="5">
    <location>
        <begin position="161"/>
        <end position="224"/>
    </location>
</feature>
<gene>
    <name evidence="6" type="ORF">SAMN05421773_101645</name>
</gene>
<dbReference type="Gene3D" id="2.60.120.10">
    <property type="entry name" value="Jelly Rolls"/>
    <property type="match status" value="1"/>
</dbReference>
<keyword evidence="6" id="KW-0808">Transferase</keyword>
<protein>
    <submittedName>
        <fullName evidence="6">cAMP-binding domain of CRP or a regulatory subunit of cAMP-dependent protein kinases</fullName>
    </submittedName>
</protein>
<sequence length="237" mass="25365">MTTEKEAAASTAAGRRAAAWLIECLGAAGTPTVDRLAGELAEGLEERLLPRGTVAFRQGRMPDGVWIIRSGTLELVTGSGRDRVVIGVLSPCGVAGDAPLLLGSPAGCTARALTDVRAGFLPAARFLAMLDGSPALTRLWLRSLARQHARTQEILAQTLNCSAERRVAGLLLREARGAGVHCSQATLAGMLGLRRPTLNRVLKDFERAGLLRVGYRRVELLDAGRLNRLARGERRTR</sequence>
<dbReference type="STRING" id="910347.SAMN05421773_101645"/>
<dbReference type="InterPro" id="IPR036390">
    <property type="entry name" value="WH_DNA-bd_sf"/>
</dbReference>
<dbReference type="PANTHER" id="PTHR24567:SF74">
    <property type="entry name" value="HTH-TYPE TRANSCRIPTIONAL REGULATOR ARCR"/>
    <property type="match status" value="1"/>
</dbReference>
<evidence type="ECO:0000256" key="3">
    <source>
        <dbReference type="ARBA" id="ARBA00023163"/>
    </source>
</evidence>
<keyword evidence="7" id="KW-1185">Reference proteome</keyword>
<dbReference type="RefSeq" id="WP_093837021.1">
    <property type="nucleotide sequence ID" value="NZ_FOLM01000001.1"/>
</dbReference>
<dbReference type="SMART" id="SM00419">
    <property type="entry name" value="HTH_CRP"/>
    <property type="match status" value="1"/>
</dbReference>
<dbReference type="SUPFAM" id="SSF51206">
    <property type="entry name" value="cAMP-binding domain-like"/>
    <property type="match status" value="1"/>
</dbReference>
<dbReference type="GO" id="GO:0005829">
    <property type="term" value="C:cytosol"/>
    <property type="evidence" value="ECO:0007669"/>
    <property type="project" value="TreeGrafter"/>
</dbReference>
<dbReference type="Pfam" id="PF00027">
    <property type="entry name" value="cNMP_binding"/>
    <property type="match status" value="1"/>
</dbReference>
<dbReference type="InterPro" id="IPR050397">
    <property type="entry name" value="Env_Response_Regulators"/>
</dbReference>
<dbReference type="Pfam" id="PF13545">
    <property type="entry name" value="HTH_Crp_2"/>
    <property type="match status" value="1"/>
</dbReference>
<accession>A0A1I1F910</accession>
<dbReference type="Proteomes" id="UP000199207">
    <property type="component" value="Unassembled WGS sequence"/>
</dbReference>
<name>A0A1I1F910_9ACTN</name>
<keyword evidence="6" id="KW-0418">Kinase</keyword>
<keyword evidence="2" id="KW-0238">DNA-binding</keyword>
<dbReference type="PANTHER" id="PTHR24567">
    <property type="entry name" value="CRP FAMILY TRANSCRIPTIONAL REGULATORY PROTEIN"/>
    <property type="match status" value="1"/>
</dbReference>
<dbReference type="SMART" id="SM00100">
    <property type="entry name" value="cNMP"/>
    <property type="match status" value="1"/>
</dbReference>
<reference evidence="6 7" key="1">
    <citation type="submission" date="2016-10" db="EMBL/GenBank/DDBJ databases">
        <authorList>
            <person name="de Groot N.N."/>
        </authorList>
    </citation>
    <scope>NUCLEOTIDE SEQUENCE [LARGE SCALE GENOMIC DNA]</scope>
    <source>
        <strain evidence="6 7">CGMCC 4.5739</strain>
    </source>
</reference>
<keyword evidence="1" id="KW-0805">Transcription regulation</keyword>
<feature type="domain" description="Cyclic nucleotide-binding" evidence="4">
    <location>
        <begin position="39"/>
        <end position="147"/>
    </location>
</feature>
<evidence type="ECO:0000313" key="6">
    <source>
        <dbReference type="EMBL" id="SFB95827.1"/>
    </source>
</evidence>
<dbReference type="InterPro" id="IPR000595">
    <property type="entry name" value="cNMP-bd_dom"/>
</dbReference>
<dbReference type="CDD" id="cd00038">
    <property type="entry name" value="CAP_ED"/>
    <property type="match status" value="1"/>
</dbReference>
<dbReference type="EMBL" id="FOLM01000001">
    <property type="protein sequence ID" value="SFB95827.1"/>
    <property type="molecule type" value="Genomic_DNA"/>
</dbReference>
<dbReference type="AlphaFoldDB" id="A0A1I1F910"/>
<dbReference type="GO" id="GO:0003677">
    <property type="term" value="F:DNA binding"/>
    <property type="evidence" value="ECO:0007669"/>
    <property type="project" value="UniProtKB-KW"/>
</dbReference>
<dbReference type="SUPFAM" id="SSF46785">
    <property type="entry name" value="Winged helix' DNA-binding domain"/>
    <property type="match status" value="1"/>
</dbReference>
<organism evidence="6 7">
    <name type="scientific">Streptomyces aidingensis</name>
    <dbReference type="NCBI Taxonomy" id="910347"/>
    <lineage>
        <taxon>Bacteria</taxon>
        <taxon>Bacillati</taxon>
        <taxon>Actinomycetota</taxon>
        <taxon>Actinomycetes</taxon>
        <taxon>Kitasatosporales</taxon>
        <taxon>Streptomycetaceae</taxon>
        <taxon>Streptomyces</taxon>
    </lineage>
</organism>
<keyword evidence="3" id="KW-0804">Transcription</keyword>
<evidence type="ECO:0000313" key="7">
    <source>
        <dbReference type="Proteomes" id="UP000199207"/>
    </source>
</evidence>
<dbReference type="OrthoDB" id="272447at2"/>
<evidence type="ECO:0000259" key="5">
    <source>
        <dbReference type="PROSITE" id="PS51063"/>
    </source>
</evidence>
<dbReference type="InterPro" id="IPR014710">
    <property type="entry name" value="RmlC-like_jellyroll"/>
</dbReference>
<evidence type="ECO:0000256" key="1">
    <source>
        <dbReference type="ARBA" id="ARBA00023015"/>
    </source>
</evidence>